<keyword evidence="4" id="KW-0812">Transmembrane</keyword>
<name>A0AAV6XRN7_9LAMI</name>
<organism evidence="6 7">
    <name type="scientific">Buddleja alternifolia</name>
    <dbReference type="NCBI Taxonomy" id="168488"/>
    <lineage>
        <taxon>Eukaryota</taxon>
        <taxon>Viridiplantae</taxon>
        <taxon>Streptophyta</taxon>
        <taxon>Embryophyta</taxon>
        <taxon>Tracheophyta</taxon>
        <taxon>Spermatophyta</taxon>
        <taxon>Magnoliopsida</taxon>
        <taxon>eudicotyledons</taxon>
        <taxon>Gunneridae</taxon>
        <taxon>Pentapetalae</taxon>
        <taxon>asterids</taxon>
        <taxon>lamiids</taxon>
        <taxon>Lamiales</taxon>
        <taxon>Scrophulariaceae</taxon>
        <taxon>Buddlejeae</taxon>
        <taxon>Buddleja</taxon>
    </lineage>
</organism>
<reference evidence="6" key="1">
    <citation type="submission" date="2019-10" db="EMBL/GenBank/DDBJ databases">
        <authorList>
            <person name="Zhang R."/>
            <person name="Pan Y."/>
            <person name="Wang J."/>
            <person name="Ma R."/>
            <person name="Yu S."/>
        </authorList>
    </citation>
    <scope>NUCLEOTIDE SEQUENCE</scope>
    <source>
        <strain evidence="6">LA-IB0</strain>
        <tissue evidence="6">Leaf</tissue>
    </source>
</reference>
<keyword evidence="1" id="KW-0813">Transport</keyword>
<dbReference type="InterPro" id="IPR010989">
    <property type="entry name" value="SNARE"/>
</dbReference>
<feature type="region of interest" description="Disordered" evidence="3">
    <location>
        <begin position="243"/>
        <end position="265"/>
    </location>
</feature>
<dbReference type="SUPFAM" id="SSF47661">
    <property type="entry name" value="t-snare proteins"/>
    <property type="match status" value="1"/>
</dbReference>
<dbReference type="Gene3D" id="1.20.58.70">
    <property type="match status" value="1"/>
</dbReference>
<evidence type="ECO:0000256" key="4">
    <source>
        <dbReference type="SAM" id="Phobius"/>
    </source>
</evidence>
<sequence length="325" mass="35779">MNDSFDGSFKIYVDPKNHHQNMDDVEMGRVGPGNEPYSLEMFSKEVENVKEDMASVEKLYIKLQESHEEIKAAESAKTMKELRARMNMDLDHIVKLAKQINRKYDGLVRGNAAQRKVVGSGPGSSDDQARAAMISEIGDNLKHMMRKFQGLRSQMETEHRQLIESRYFAMTGEKATAEAIDNLIANEAAESPLHHAMQEHGRGPVLDAVAEIQERRDTMREIRRNMMGLHQILLGIASPVVPAEGHGGGGGRGPPSPIENHAAPLPPPPVVAAAKGGGGQLNDYERETRKQAYIAIALALVIIVAVITPLLIVENQLETSNNNPQ</sequence>
<feature type="coiled-coil region" evidence="2">
    <location>
        <begin position="39"/>
        <end position="76"/>
    </location>
</feature>
<dbReference type="Pfam" id="PF00804">
    <property type="entry name" value="Syntaxin"/>
    <property type="match status" value="1"/>
</dbReference>
<feature type="domain" description="Syntaxin N-terminal" evidence="5">
    <location>
        <begin position="34"/>
        <end position="160"/>
    </location>
</feature>
<dbReference type="EMBL" id="WHWC01000003">
    <property type="protein sequence ID" value="KAG8385619.1"/>
    <property type="molecule type" value="Genomic_DNA"/>
</dbReference>
<protein>
    <recommendedName>
        <fullName evidence="5">Syntaxin N-terminal domain-containing protein</fullName>
    </recommendedName>
</protein>
<keyword evidence="2" id="KW-0175">Coiled coil</keyword>
<comment type="caution">
    <text evidence="6">The sequence shown here is derived from an EMBL/GenBank/DDBJ whole genome shotgun (WGS) entry which is preliminary data.</text>
</comment>
<gene>
    <name evidence="6" type="ORF">BUALT_Bualt03G0063900</name>
</gene>
<evidence type="ECO:0000313" key="7">
    <source>
        <dbReference type="Proteomes" id="UP000826271"/>
    </source>
</evidence>
<evidence type="ECO:0000256" key="2">
    <source>
        <dbReference type="SAM" id="Coils"/>
    </source>
</evidence>
<accession>A0AAV6XRN7</accession>
<keyword evidence="1" id="KW-0653">Protein transport</keyword>
<evidence type="ECO:0000256" key="1">
    <source>
        <dbReference type="ARBA" id="ARBA00022927"/>
    </source>
</evidence>
<evidence type="ECO:0000259" key="5">
    <source>
        <dbReference type="SMART" id="SM00503"/>
    </source>
</evidence>
<keyword evidence="4" id="KW-0472">Membrane</keyword>
<dbReference type="SMART" id="SM00503">
    <property type="entry name" value="SynN"/>
    <property type="match status" value="1"/>
</dbReference>
<dbReference type="GO" id="GO:0016192">
    <property type="term" value="P:vesicle-mediated transport"/>
    <property type="evidence" value="ECO:0007669"/>
    <property type="project" value="InterPro"/>
</dbReference>
<keyword evidence="7" id="KW-1185">Reference proteome</keyword>
<dbReference type="AlphaFoldDB" id="A0AAV6XRN7"/>
<dbReference type="GO" id="GO:0015031">
    <property type="term" value="P:protein transport"/>
    <property type="evidence" value="ECO:0007669"/>
    <property type="project" value="UniProtKB-KW"/>
</dbReference>
<dbReference type="InterPro" id="IPR006011">
    <property type="entry name" value="Syntaxin_N"/>
</dbReference>
<keyword evidence="4" id="KW-1133">Transmembrane helix</keyword>
<dbReference type="GO" id="GO:0016020">
    <property type="term" value="C:membrane"/>
    <property type="evidence" value="ECO:0007669"/>
    <property type="project" value="InterPro"/>
</dbReference>
<evidence type="ECO:0000313" key="6">
    <source>
        <dbReference type="EMBL" id="KAG8385619.1"/>
    </source>
</evidence>
<dbReference type="Proteomes" id="UP000826271">
    <property type="component" value="Unassembled WGS sequence"/>
</dbReference>
<proteinExistence type="predicted"/>
<evidence type="ECO:0000256" key="3">
    <source>
        <dbReference type="SAM" id="MobiDB-lite"/>
    </source>
</evidence>
<feature type="transmembrane region" description="Helical" evidence="4">
    <location>
        <begin position="292"/>
        <end position="312"/>
    </location>
</feature>